<sequence>MARAQIYSPDLQLDYFKDRIQTEIRDAVLIGQAKTLDEAIEISTEYERVSGKFIKPVDVYNIKTACSKASFVGKSKDEQLMAQLDEMMKDDFVIKTNVSKDSVLRMMMITHSGAINLTKRFGDVLAVDATYKTNNLDMPLFNIVGFTNLGGKPLKSFVAASILMVSETAINYKWALETFKETVWKGKMTVSLQSDQDYVLCKELGVVFSQSRHILCTWHLKKHLTDMLSVQEKWGGLWCNGIRHYGTRTTQRAESAHSALKSNIPKKVSVVSLLEKIKQRFIKKNDDYLPQKAPEQRTNSVILFDQPVFRGLLGRISHFALIIMLNEYEHQEAAKKHTHPICTCAVSKNYGLMCRHKFPEAIFPGHIDQFWHLVSDEAKMDHDTALAKIKALIESVSPGHLEDIVMEVSGLVNSLTQNAAADEHEDIAMDDQPFLSQEMLLSPSNKTPFTLPVKVATKGRPMEQRPTMKTSILERFDASSVPTKRSMAKRNNSSCFIDCIVEVIQRVVLREISAVELKIGSQSDPSMIKLLTDMYESGLDGVVSRRMTH</sequence>
<gene>
    <name evidence="2" type="primary">ABSGL_01649.1 scaffold 2003</name>
</gene>
<protein>
    <recommendedName>
        <fullName evidence="1">MULE transposase domain-containing protein</fullName>
    </recommendedName>
</protein>
<dbReference type="PANTHER" id="PTHR47718:SF3">
    <property type="entry name" value="PROTEIN FAR1-RELATED SEQUENCE 5-LIKE"/>
    <property type="match status" value="1"/>
</dbReference>
<name>A0A163LSS2_ABSGL</name>
<dbReference type="PANTHER" id="PTHR47718">
    <property type="entry name" value="OS01G0519700 PROTEIN"/>
    <property type="match status" value="1"/>
</dbReference>
<accession>A0A163LSS2</accession>
<dbReference type="Pfam" id="PF10551">
    <property type="entry name" value="MULE"/>
    <property type="match status" value="1"/>
</dbReference>
<evidence type="ECO:0000313" key="3">
    <source>
        <dbReference type="Proteomes" id="UP000078561"/>
    </source>
</evidence>
<evidence type="ECO:0000259" key="1">
    <source>
        <dbReference type="Pfam" id="PF10551"/>
    </source>
</evidence>
<proteinExistence type="predicted"/>
<reference evidence="2" key="1">
    <citation type="submission" date="2016-04" db="EMBL/GenBank/DDBJ databases">
        <authorList>
            <person name="Evans L.H."/>
            <person name="Alamgir A."/>
            <person name="Owens N."/>
            <person name="Weber N.D."/>
            <person name="Virtaneva K."/>
            <person name="Barbian K."/>
            <person name="Babar A."/>
            <person name="Rosenke K."/>
        </authorList>
    </citation>
    <scope>NUCLEOTIDE SEQUENCE [LARGE SCALE GENOMIC DNA]</scope>
    <source>
        <strain evidence="2">CBS 101.48</strain>
    </source>
</reference>
<keyword evidence="3" id="KW-1185">Reference proteome</keyword>
<evidence type="ECO:0000313" key="2">
    <source>
        <dbReference type="EMBL" id="SAL96258.1"/>
    </source>
</evidence>
<dbReference type="EMBL" id="LT550868">
    <property type="protein sequence ID" value="SAL96258.1"/>
    <property type="molecule type" value="Genomic_DNA"/>
</dbReference>
<dbReference type="InParanoid" id="A0A163LSS2"/>
<feature type="domain" description="MULE transposase" evidence="1">
    <location>
        <begin position="124"/>
        <end position="222"/>
    </location>
</feature>
<dbReference type="Proteomes" id="UP000078561">
    <property type="component" value="Unassembled WGS sequence"/>
</dbReference>
<dbReference type="AlphaFoldDB" id="A0A163LSS2"/>
<organism evidence="2">
    <name type="scientific">Absidia glauca</name>
    <name type="common">Pin mould</name>
    <dbReference type="NCBI Taxonomy" id="4829"/>
    <lineage>
        <taxon>Eukaryota</taxon>
        <taxon>Fungi</taxon>
        <taxon>Fungi incertae sedis</taxon>
        <taxon>Mucoromycota</taxon>
        <taxon>Mucoromycotina</taxon>
        <taxon>Mucoromycetes</taxon>
        <taxon>Mucorales</taxon>
        <taxon>Cunninghamellaceae</taxon>
        <taxon>Absidia</taxon>
    </lineage>
</organism>
<dbReference type="OrthoDB" id="2289420at2759"/>
<dbReference type="InterPro" id="IPR018289">
    <property type="entry name" value="MULE_transposase_dom"/>
</dbReference>